<evidence type="ECO:0000259" key="13">
    <source>
        <dbReference type="PROSITE" id="PS51194"/>
    </source>
</evidence>
<keyword evidence="5 14" id="KW-0378">Hydrolase</keyword>
<comment type="similarity">
    <text evidence="2">Belongs to the SNF2/RAD54 helicase family.</text>
</comment>
<dbReference type="Gene3D" id="3.40.50.300">
    <property type="entry name" value="P-loop containing nucleotide triphosphate hydrolases"/>
    <property type="match status" value="1"/>
</dbReference>
<feature type="compositionally biased region" description="Low complexity" evidence="11">
    <location>
        <begin position="98"/>
        <end position="131"/>
    </location>
</feature>
<feature type="compositionally biased region" description="Low complexity" evidence="11">
    <location>
        <begin position="314"/>
        <end position="337"/>
    </location>
</feature>
<dbReference type="GO" id="GO:0140658">
    <property type="term" value="F:ATP-dependent chromatin remodeler activity"/>
    <property type="evidence" value="ECO:0007669"/>
    <property type="project" value="UniProtKB-ARBA"/>
</dbReference>
<evidence type="ECO:0000256" key="2">
    <source>
        <dbReference type="ARBA" id="ARBA00007025"/>
    </source>
</evidence>
<evidence type="ECO:0000256" key="7">
    <source>
        <dbReference type="ARBA" id="ARBA00022840"/>
    </source>
</evidence>
<dbReference type="Pfam" id="PF00271">
    <property type="entry name" value="Helicase_C"/>
    <property type="match status" value="1"/>
</dbReference>
<dbReference type="GO" id="GO:0003677">
    <property type="term" value="F:DNA binding"/>
    <property type="evidence" value="ECO:0007669"/>
    <property type="project" value="UniProtKB-KW"/>
</dbReference>
<dbReference type="Pfam" id="PF00176">
    <property type="entry name" value="SNF2-rel_dom"/>
    <property type="match status" value="1"/>
</dbReference>
<dbReference type="GO" id="GO:0005694">
    <property type="term" value="C:chromosome"/>
    <property type="evidence" value="ECO:0007669"/>
    <property type="project" value="UniProtKB-ARBA"/>
</dbReference>
<evidence type="ECO:0000256" key="11">
    <source>
        <dbReference type="SAM" id="MobiDB-lite"/>
    </source>
</evidence>
<dbReference type="InterPro" id="IPR014001">
    <property type="entry name" value="Helicase_ATP-bd"/>
</dbReference>
<feature type="region of interest" description="Disordered" evidence="11">
    <location>
        <begin position="1363"/>
        <end position="1449"/>
    </location>
</feature>
<feature type="compositionally biased region" description="Acidic residues" evidence="11">
    <location>
        <begin position="250"/>
        <end position="259"/>
    </location>
</feature>
<keyword evidence="8" id="KW-0156">Chromatin regulator</keyword>
<keyword evidence="7" id="KW-0067">ATP-binding</keyword>
<dbReference type="InterPro" id="IPR000330">
    <property type="entry name" value="SNF2_N"/>
</dbReference>
<dbReference type="EC" id="3.6.4.12" evidence="3"/>
<dbReference type="GO" id="GO:0016787">
    <property type="term" value="F:hydrolase activity"/>
    <property type="evidence" value="ECO:0007669"/>
    <property type="project" value="UniProtKB-KW"/>
</dbReference>
<feature type="compositionally biased region" description="Low complexity" evidence="11">
    <location>
        <begin position="770"/>
        <end position="779"/>
    </location>
</feature>
<keyword evidence="10" id="KW-0539">Nucleus</keyword>
<feature type="compositionally biased region" description="Low complexity" evidence="11">
    <location>
        <begin position="9"/>
        <end position="24"/>
    </location>
</feature>
<feature type="compositionally biased region" description="Acidic residues" evidence="11">
    <location>
        <begin position="1393"/>
        <end position="1402"/>
    </location>
</feature>
<evidence type="ECO:0000313" key="15">
    <source>
        <dbReference type="Proteomes" id="UP001176517"/>
    </source>
</evidence>
<dbReference type="GO" id="GO:0005524">
    <property type="term" value="F:ATP binding"/>
    <property type="evidence" value="ECO:0007669"/>
    <property type="project" value="UniProtKB-KW"/>
</dbReference>
<dbReference type="CDD" id="cd18793">
    <property type="entry name" value="SF2_C_SNF"/>
    <property type="match status" value="1"/>
</dbReference>
<gene>
    <name evidence="14" type="primary">FUN30</name>
    <name evidence="14" type="ORF">OC846_003910</name>
</gene>
<evidence type="ECO:0000313" key="14">
    <source>
        <dbReference type="EMBL" id="KAK0549839.1"/>
    </source>
</evidence>
<feature type="compositionally biased region" description="Low complexity" evidence="11">
    <location>
        <begin position="260"/>
        <end position="269"/>
    </location>
</feature>
<accession>A0AAN6JQW7</accession>
<evidence type="ECO:0000256" key="4">
    <source>
        <dbReference type="ARBA" id="ARBA00022741"/>
    </source>
</evidence>
<protein>
    <recommendedName>
        <fullName evidence="3">DNA helicase</fullName>
        <ecNumber evidence="3">3.6.4.12</ecNumber>
    </recommendedName>
</protein>
<evidence type="ECO:0000256" key="8">
    <source>
        <dbReference type="ARBA" id="ARBA00022853"/>
    </source>
</evidence>
<evidence type="ECO:0000256" key="3">
    <source>
        <dbReference type="ARBA" id="ARBA00012551"/>
    </source>
</evidence>
<name>A0AAN6JQW7_9BASI</name>
<feature type="compositionally biased region" description="Polar residues" evidence="11">
    <location>
        <begin position="1405"/>
        <end position="1416"/>
    </location>
</feature>
<dbReference type="Gene3D" id="3.40.50.10810">
    <property type="entry name" value="Tandem AAA-ATPase domain"/>
    <property type="match status" value="1"/>
</dbReference>
<feature type="compositionally biased region" description="Polar residues" evidence="11">
    <location>
        <begin position="369"/>
        <end position="378"/>
    </location>
</feature>
<feature type="compositionally biased region" description="Acidic residues" evidence="11">
    <location>
        <begin position="270"/>
        <end position="279"/>
    </location>
</feature>
<feature type="compositionally biased region" description="Acidic residues" evidence="11">
    <location>
        <begin position="59"/>
        <end position="79"/>
    </location>
</feature>
<keyword evidence="9" id="KW-0238">DNA-binding</keyword>
<dbReference type="SMART" id="SM00490">
    <property type="entry name" value="HELICc"/>
    <property type="match status" value="1"/>
</dbReference>
<evidence type="ECO:0000256" key="5">
    <source>
        <dbReference type="ARBA" id="ARBA00022801"/>
    </source>
</evidence>
<proteinExistence type="inferred from homology"/>
<dbReference type="GO" id="GO:0005634">
    <property type="term" value="C:nucleus"/>
    <property type="evidence" value="ECO:0007669"/>
    <property type="project" value="UniProtKB-SubCell"/>
</dbReference>
<dbReference type="InterPro" id="IPR027417">
    <property type="entry name" value="P-loop_NTPase"/>
</dbReference>
<dbReference type="EMBL" id="JAPDMZ010000104">
    <property type="protein sequence ID" value="KAK0549839.1"/>
    <property type="molecule type" value="Genomic_DNA"/>
</dbReference>
<feature type="region of interest" description="Disordered" evidence="11">
    <location>
        <begin position="614"/>
        <end position="659"/>
    </location>
</feature>
<feature type="compositionally biased region" description="Basic and acidic residues" evidence="11">
    <location>
        <begin position="80"/>
        <end position="95"/>
    </location>
</feature>
<evidence type="ECO:0000259" key="12">
    <source>
        <dbReference type="PROSITE" id="PS51192"/>
    </source>
</evidence>
<evidence type="ECO:0000256" key="9">
    <source>
        <dbReference type="ARBA" id="ARBA00023125"/>
    </source>
</evidence>
<feature type="compositionally biased region" description="Acidic residues" evidence="11">
    <location>
        <begin position="637"/>
        <end position="653"/>
    </location>
</feature>
<keyword evidence="4" id="KW-0547">Nucleotide-binding</keyword>
<dbReference type="SMART" id="SM00487">
    <property type="entry name" value="DEXDc"/>
    <property type="match status" value="1"/>
</dbReference>
<dbReference type="InterPro" id="IPR049730">
    <property type="entry name" value="SNF2/RAD54-like_C"/>
</dbReference>
<feature type="domain" description="Helicase ATP-binding" evidence="12">
    <location>
        <begin position="860"/>
        <end position="1027"/>
    </location>
</feature>
<evidence type="ECO:0000256" key="6">
    <source>
        <dbReference type="ARBA" id="ARBA00022806"/>
    </source>
</evidence>
<dbReference type="InterPro" id="IPR038718">
    <property type="entry name" value="SNF2-like_sf"/>
</dbReference>
<dbReference type="Proteomes" id="UP001176517">
    <property type="component" value="Unassembled WGS sequence"/>
</dbReference>
<feature type="compositionally biased region" description="Acidic residues" evidence="11">
    <location>
        <begin position="1425"/>
        <end position="1439"/>
    </location>
</feature>
<feature type="domain" description="Helicase C-terminal" evidence="13">
    <location>
        <begin position="1221"/>
        <end position="1383"/>
    </location>
</feature>
<keyword evidence="6" id="KW-0347">Helicase</keyword>
<evidence type="ECO:0000256" key="1">
    <source>
        <dbReference type="ARBA" id="ARBA00004123"/>
    </source>
</evidence>
<comment type="caution">
    <text evidence="14">The sequence shown here is derived from an EMBL/GenBank/DDBJ whole genome shotgun (WGS) entry which is preliminary data.</text>
</comment>
<organism evidence="14 15">
    <name type="scientific">Tilletia horrida</name>
    <dbReference type="NCBI Taxonomy" id="155126"/>
    <lineage>
        <taxon>Eukaryota</taxon>
        <taxon>Fungi</taxon>
        <taxon>Dikarya</taxon>
        <taxon>Basidiomycota</taxon>
        <taxon>Ustilaginomycotina</taxon>
        <taxon>Exobasidiomycetes</taxon>
        <taxon>Tilletiales</taxon>
        <taxon>Tilletiaceae</taxon>
        <taxon>Tilletia</taxon>
    </lineage>
</organism>
<feature type="region of interest" description="Disordered" evidence="11">
    <location>
        <begin position="1"/>
        <end position="386"/>
    </location>
</feature>
<reference evidence="14" key="1">
    <citation type="journal article" date="2023" name="PhytoFront">
        <title>Draft Genome Resources of Seven Strains of Tilletia horrida, Causal Agent of Kernel Smut of Rice.</title>
        <authorList>
            <person name="Khanal S."/>
            <person name="Antony Babu S."/>
            <person name="Zhou X.G."/>
        </authorList>
    </citation>
    <scope>NUCLEOTIDE SEQUENCE</scope>
    <source>
        <strain evidence="14">TX6</strain>
    </source>
</reference>
<comment type="subcellular location">
    <subcellularLocation>
        <location evidence="1">Nucleus</location>
    </subcellularLocation>
</comment>
<feature type="compositionally biased region" description="Pro residues" evidence="11">
    <location>
        <begin position="132"/>
        <end position="141"/>
    </location>
</feature>
<feature type="compositionally biased region" description="Pro residues" evidence="11">
    <location>
        <begin position="177"/>
        <end position="193"/>
    </location>
</feature>
<dbReference type="PROSITE" id="PS51192">
    <property type="entry name" value="HELICASE_ATP_BIND_1"/>
    <property type="match status" value="1"/>
</dbReference>
<feature type="region of interest" description="Disordered" evidence="11">
    <location>
        <begin position="762"/>
        <end position="793"/>
    </location>
</feature>
<sequence>MPSTPSRQAGTAAAGSNAAFSSPALTSPADDPTFSKPLTITSLHAMIQHPAQSRRATNEDDDDVDADYSLDDQADVDDSASDRTDEEKQRKKDADFVPSFSSPSIPDIITNTTSTNTNTYQPPSSPPSISSSPPPSSPAQPPQSQLSAKEIRASQLAQIRAAKIARDSANNSRKNSPAPPLPTPPSPPTPTPPAAHSHSQASTSAGRRDQDDSGSETASKVQRKRKASAEGNPSATGKRRKQDSAGEAGAGDDDMDVDSDGSSLSSLSDADAEGSEDGDAFLTTPAVANESSPKLAHAPSTGTAPVEASTLNEVKPAASSSSSSSAAIAPKAIVKAPSPSPPASTTNDFPQAEPSLADAFAAAKGEPASSPSATQSKSGVDPEVERTRARRLQSLYPGRSLEQCIMALNKSDWNVTAAMLWLDSTPPDRPKEAPVKILPPTNGLGGRAVAGMNGIHSASAAVGSSKPAASPFAPPPALLAAASTSSSKPAKRPIPRGAIMLGGAKKEGANGMARVPSVTQIRAEDIAPEVRASAMQELAAAGRHRDFSQSSSSSSSVGDDELLTPPIVPSSLRKDPSASNGIPRAVPSAPSLPNGKVMTPAMIALQARRAAEEAERARAKQAKARRKLEEAAAAAAAEEDEDDDGGSGMDEAEREAKQEQTALNWFNSCDETALMDTIGCNAAQASGIVALRPFASVQDVNTRLGDKRVKGVTPRLFHNCVELMAGYFEVDAILAKCERVGRMLGDAMADWDSEFLGVGASGGGGGGSSGSRTGSRAGTPALSNAGGEASTSKTVTAASSPLALSTSKPLPADEAAATAAASRSAVAEGKRKAWMSEQPASLAPGVVLKNYQLAGLNWLSLLYERKLSCILADEMGLGKTVQVISFFAHIKSLGAQGPHLVVVPSSVLENWSREFQTFAPDLTVVRYWGNQRERELLRLDLRESNDFDIMLCTYDTAAGGPNDHAFLRKKGFDCCVFDEGHVLKSRKSQKYEKLMRIRARWRLLLTGTPLQNNLQELVSLLNFIMPTYFSSAEEALSAIFKVKSSAQKNELSQQRIVRAKKMMQPFVLRRRKDKVLTELLSKTERIEYCDMTRVQKKLYSQALSRTRTALLEQETATQTRSAAAAIKRNKTSTSSHVLMDLRKAANHPLLFRTIFTEAKIAALAKDYIQEPDNALENLEHVKEDFAINSDAQLSFTANAWPYTRKHVLPNHEWMNSGKIKVLQRVLNEIKAKGDRAIIFSQFTTVLDILCVCLDIMGIKFVGFTGQTEVGDRQVLVDQFTNDKEIDVFLLSTKAGGLGINLVAANWVILFDQDFNPQNDKQAADRAYRIGQTKEVHVVRLISKGTIDEDILRLGQRKLELENRVAGGGGGDGDSGAGGSRDGGVGGGGRGGGDDDDEGDDAEGSANEQKVQRSLLTQLRDRVEQEGDDDDDDDDEEEQKEDGGAAAAKS</sequence>
<dbReference type="InterPro" id="IPR001650">
    <property type="entry name" value="Helicase_C-like"/>
</dbReference>
<dbReference type="SUPFAM" id="SSF52540">
    <property type="entry name" value="P-loop containing nucleoside triphosphate hydrolases"/>
    <property type="match status" value="2"/>
</dbReference>
<dbReference type="PANTHER" id="PTHR10799">
    <property type="entry name" value="SNF2/RAD54 HELICASE FAMILY"/>
    <property type="match status" value="1"/>
</dbReference>
<dbReference type="FunFam" id="3.40.50.10810:FF:000014">
    <property type="entry name" value="SWI/SNF-related matrix-associated actin-dependent regulator of chromatin subfamily A containing DEAD/H box 1"/>
    <property type="match status" value="1"/>
</dbReference>
<feature type="compositionally biased region" description="Low complexity" evidence="11">
    <location>
        <begin position="194"/>
        <end position="205"/>
    </location>
</feature>
<evidence type="ECO:0000256" key="10">
    <source>
        <dbReference type="ARBA" id="ARBA00023242"/>
    </source>
</evidence>
<feature type="region of interest" description="Disordered" evidence="11">
    <location>
        <begin position="537"/>
        <end position="596"/>
    </location>
</feature>
<keyword evidence="15" id="KW-1185">Reference proteome</keyword>
<dbReference type="GO" id="GO:0003678">
    <property type="term" value="F:DNA helicase activity"/>
    <property type="evidence" value="ECO:0007669"/>
    <property type="project" value="UniProtKB-EC"/>
</dbReference>
<dbReference type="PROSITE" id="PS51194">
    <property type="entry name" value="HELICASE_CTER"/>
    <property type="match status" value="1"/>
</dbReference>
<feature type="compositionally biased region" description="Gly residues" evidence="11">
    <location>
        <begin position="1365"/>
        <end position="1390"/>
    </location>
</feature>